<feature type="region of interest" description="Disordered" evidence="1">
    <location>
        <begin position="504"/>
        <end position="761"/>
    </location>
</feature>
<feature type="compositionally biased region" description="Polar residues" evidence="1">
    <location>
        <begin position="45"/>
        <end position="55"/>
    </location>
</feature>
<feature type="compositionally biased region" description="Polar residues" evidence="1">
    <location>
        <begin position="1025"/>
        <end position="1036"/>
    </location>
</feature>
<feature type="compositionally biased region" description="Basic residues" evidence="1">
    <location>
        <begin position="629"/>
        <end position="639"/>
    </location>
</feature>
<sequence>MLAKEQQKLSQENSDEDNNDKEDKNASDDDKAQDVCSDSEDSPEFSKQNSLTSDSVDPKVMTMTASTKHTPSTTSSNRAKTPESQYPVSSSGRCPYCGSTDVKYIIVVSDNTHDTKLPPSLQMLLKGNHAFKMAKGESEPPSFQCQKCQYGFNLDWSKTNLEMIFGLPPSTSSATSVTVSYKPTTSAAYQTPYRPPAAHPPYPQASVPPPGYHMPVGVPPQQVPPLPFHGGPPTYPGYYGPYHPPPPIPPPVGSYYRYPSSTVPSSAIPYAGVPPPGVFPPTVPPPGMSPPAVLPPRVPPPRMPPPGMMMPGLSPPVVPPHRLPPPVVYPPGYPPTIATSTPPARGAYPQPHSTYNPMTPPYQPPPVRSYLPTPGARPNHPLQQQPIPQRPGKLHPWNQVAVTTVATVPQQQALAVRQAEEGDLGKFAATRFEIVLNQIDNAKARVRHEKQQLQQFQRVVEQEQNSAEPNALTEEGMKVPEYDEKPPGDDDQELDLSIIIAEDSEEDKRQDSLSSMTTSAQSVLPAQKTFSDHDVSVQPNANTQAVSYDTAVDELKEGAVTETPESASEKEVSPKGGQTGQSVKQEVSMSPSSPPFKPVTRRSRRSGHAAISEDTDSSATEEETTTVRGRQRRARRTKPPSREVEMLDITDNNADGGKLAEVETSEVEVEESSDVQSQSSVIPRTESDSTHEVPSESLISSSETEAAEGDGTRPARGKTTQGRKRKTEAAAIATPPIRKSRRRTAEQQLGSQDQKESEDEEMLVIDNNAASSCSGETRLPSSEVRCTAFVFGDLSNSEELSVQGVNVADDRNVAAEKMDTKEHSLCQTRKSTPQLQVSTKETESNQQNSSTLVSEEMQRYEAVDANKTRKSIPKRVLSTSTETGAKTRRTRNSEQLSTQEPELLSGDLLQKSDQEEDNETVNSQEHEEMTDASVGEQEKNSGRRTRKNRKLPFSSKIRTPEYTTSASEEDKPTPIDSRKSSTSNEDTTSEDVELSVMSSDTSEVGVSPRRTRRNKVKPGIEDNSELSQGSDNSVTNIFEEKASTTRRGRVARNKTPIVTPDILTKRVTRARKTKEL</sequence>
<feature type="compositionally biased region" description="Basic and acidic residues" evidence="1">
    <location>
        <begin position="968"/>
        <end position="979"/>
    </location>
</feature>
<evidence type="ECO:0000313" key="2">
    <source>
        <dbReference type="EMBL" id="KAK2560930.1"/>
    </source>
</evidence>
<gene>
    <name evidence="2" type="ORF">P5673_016045</name>
</gene>
<feature type="compositionally biased region" description="Polar residues" evidence="1">
    <location>
        <begin position="580"/>
        <end position="591"/>
    </location>
</feature>
<feature type="region of interest" description="Disordered" evidence="1">
    <location>
        <begin position="1"/>
        <end position="92"/>
    </location>
</feature>
<evidence type="ECO:0000256" key="1">
    <source>
        <dbReference type="SAM" id="MobiDB-lite"/>
    </source>
</evidence>
<accession>A0AAD9V4Z9</accession>
<comment type="caution">
    <text evidence="2">The sequence shown here is derived from an EMBL/GenBank/DDBJ whole genome shotgun (WGS) entry which is preliminary data.</text>
</comment>
<feature type="compositionally biased region" description="Acidic residues" evidence="1">
    <location>
        <begin position="613"/>
        <end position="624"/>
    </location>
</feature>
<reference evidence="2" key="1">
    <citation type="journal article" date="2023" name="G3 (Bethesda)">
        <title>Whole genome assembly and annotation of the endangered Caribbean coral Acropora cervicornis.</title>
        <authorList>
            <person name="Selwyn J.D."/>
            <person name="Vollmer S.V."/>
        </authorList>
    </citation>
    <scope>NUCLEOTIDE SEQUENCE</scope>
    <source>
        <strain evidence="2">K2</strain>
    </source>
</reference>
<feature type="compositionally biased region" description="Polar residues" evidence="1">
    <location>
        <begin position="537"/>
        <end position="547"/>
    </location>
</feature>
<proteinExistence type="predicted"/>
<name>A0AAD9V4Z9_ACRCE</name>
<organism evidence="2 3">
    <name type="scientific">Acropora cervicornis</name>
    <name type="common">Staghorn coral</name>
    <dbReference type="NCBI Taxonomy" id="6130"/>
    <lineage>
        <taxon>Eukaryota</taxon>
        <taxon>Metazoa</taxon>
        <taxon>Cnidaria</taxon>
        <taxon>Anthozoa</taxon>
        <taxon>Hexacorallia</taxon>
        <taxon>Scleractinia</taxon>
        <taxon>Astrocoeniina</taxon>
        <taxon>Acroporidae</taxon>
        <taxon>Acropora</taxon>
    </lineage>
</organism>
<dbReference type="AlphaFoldDB" id="A0AAD9V4Z9"/>
<feature type="compositionally biased region" description="Basic and acidic residues" evidence="1">
    <location>
        <begin position="21"/>
        <end position="33"/>
    </location>
</feature>
<dbReference type="EMBL" id="JARQWQ010000034">
    <property type="protein sequence ID" value="KAK2560930.1"/>
    <property type="molecule type" value="Genomic_DNA"/>
</dbReference>
<feature type="compositionally biased region" description="Basic and acidic residues" evidence="1">
    <location>
        <begin position="475"/>
        <end position="488"/>
    </location>
</feature>
<feature type="compositionally biased region" description="Polar residues" evidence="1">
    <location>
        <begin position="825"/>
        <end position="853"/>
    </location>
</feature>
<feature type="region of interest" description="Disordered" evidence="1">
    <location>
        <begin position="460"/>
        <end position="492"/>
    </location>
</feature>
<feature type="region of interest" description="Disordered" evidence="1">
    <location>
        <begin position="818"/>
        <end position="1057"/>
    </location>
</feature>
<dbReference type="Proteomes" id="UP001249851">
    <property type="component" value="Unassembled WGS sequence"/>
</dbReference>
<feature type="compositionally biased region" description="Acidic residues" evidence="1">
    <location>
        <begin position="663"/>
        <end position="673"/>
    </location>
</feature>
<feature type="compositionally biased region" description="Basic and acidic residues" evidence="1">
    <location>
        <begin position="856"/>
        <end position="867"/>
    </location>
</feature>
<feature type="compositionally biased region" description="Basic and acidic residues" evidence="1">
    <location>
        <begin position="685"/>
        <end position="694"/>
    </location>
</feature>
<protein>
    <submittedName>
        <fullName evidence="2">Uncharacterized protein</fullName>
    </submittedName>
</protein>
<reference evidence="2" key="2">
    <citation type="journal article" date="2023" name="Science">
        <title>Genomic signatures of disease resistance in endangered staghorn corals.</title>
        <authorList>
            <person name="Vollmer S.V."/>
            <person name="Selwyn J.D."/>
            <person name="Despard B.A."/>
            <person name="Roesel C.L."/>
        </authorList>
    </citation>
    <scope>NUCLEOTIDE SEQUENCE</scope>
    <source>
        <strain evidence="2">K2</strain>
    </source>
</reference>
<feature type="compositionally biased region" description="Polar residues" evidence="1">
    <location>
        <begin position="512"/>
        <end position="524"/>
    </location>
</feature>
<keyword evidence="3" id="KW-1185">Reference proteome</keyword>
<feature type="compositionally biased region" description="Polar residues" evidence="1">
    <location>
        <begin position="63"/>
        <end position="92"/>
    </location>
</feature>
<evidence type="ECO:0000313" key="3">
    <source>
        <dbReference type="Proteomes" id="UP001249851"/>
    </source>
</evidence>